<name>A0AB74USP4_9GAMM</name>
<keyword evidence="3" id="KW-0159">Chromosome partition</keyword>
<dbReference type="PANTHER" id="PTHR34298:SF2">
    <property type="entry name" value="SEGREGATION AND CONDENSATION PROTEIN B"/>
    <property type="match status" value="1"/>
</dbReference>
<dbReference type="SUPFAM" id="SSF46785">
    <property type="entry name" value="Winged helix' DNA-binding domain"/>
    <property type="match status" value="2"/>
</dbReference>
<gene>
    <name evidence="6" type="primary">scpB</name>
    <name evidence="6" type="ORF">ACFYG5_06385</name>
</gene>
<organism evidence="6">
    <name type="scientific">Rhodanobacter sp. FW102-FHT14D07</name>
    <dbReference type="NCBI Taxonomy" id="3351462"/>
    <lineage>
        <taxon>Bacteria</taxon>
        <taxon>Pseudomonadati</taxon>
        <taxon>Pseudomonadota</taxon>
        <taxon>Gammaproteobacteria</taxon>
        <taxon>Lysobacterales</taxon>
        <taxon>Rhodanobacteraceae</taxon>
        <taxon>Rhodanobacter</taxon>
    </lineage>
</organism>
<dbReference type="InterPro" id="IPR005234">
    <property type="entry name" value="ScpB_csome_segregation"/>
</dbReference>
<feature type="compositionally biased region" description="Low complexity" evidence="5">
    <location>
        <begin position="242"/>
        <end position="253"/>
    </location>
</feature>
<dbReference type="PANTHER" id="PTHR34298">
    <property type="entry name" value="SEGREGATION AND CONDENSATION PROTEIN B"/>
    <property type="match status" value="1"/>
</dbReference>
<keyword evidence="4" id="KW-0131">Cell cycle</keyword>
<sequence>MQIDQLKPIIEAALLASTQPMTLPQLGDLFNEDEDVGSQQIAQALESLAGDCEGRGIELKEVASGFRYQVRQDVHPWISRMWTERPSRYSRALLETLALIAYRQPITRPEIEQIRGVVVSSNIIKTMEEREWIRVVGHRDVPGKPALFGTTRAFLDYFNLKSLDQLPPLSEIRDMEDPQMRFEPDPLPAHVGRDLPIDPDDDADDQVAETTDPGETDSPREPLSDAESGTGSPIDAHHPTLAADAQASSGSSGPDEAADHHGSPSVSPSTTAVETDADDQDTKEQSA</sequence>
<evidence type="ECO:0000256" key="1">
    <source>
        <dbReference type="ARBA" id="ARBA00022490"/>
    </source>
</evidence>
<feature type="compositionally biased region" description="Acidic residues" evidence="5">
    <location>
        <begin position="197"/>
        <end position="215"/>
    </location>
</feature>
<reference evidence="6" key="1">
    <citation type="submission" date="2024-10" db="EMBL/GenBank/DDBJ databases">
        <authorList>
            <person name="Lesea H.P."/>
            <person name="Kuehl J.V."/>
            <person name="Chandonia J.-M."/>
        </authorList>
    </citation>
    <scope>NUCLEOTIDE SEQUENCE</scope>
    <source>
        <strain evidence="6">FW102-FHT14D07</strain>
    </source>
</reference>
<protein>
    <submittedName>
        <fullName evidence="6">SMC-Scp complex subunit ScpB</fullName>
    </submittedName>
</protein>
<dbReference type="AlphaFoldDB" id="A0AB74USP4"/>
<keyword evidence="1" id="KW-0963">Cytoplasm</keyword>
<dbReference type="GO" id="GO:0051304">
    <property type="term" value="P:chromosome separation"/>
    <property type="evidence" value="ECO:0007669"/>
    <property type="project" value="InterPro"/>
</dbReference>
<dbReference type="RefSeq" id="WP_395118668.1">
    <property type="nucleotide sequence ID" value="NZ_CP170721.1"/>
</dbReference>
<dbReference type="GO" id="GO:0051301">
    <property type="term" value="P:cell division"/>
    <property type="evidence" value="ECO:0007669"/>
    <property type="project" value="UniProtKB-KW"/>
</dbReference>
<feature type="region of interest" description="Disordered" evidence="5">
    <location>
        <begin position="179"/>
        <end position="287"/>
    </location>
</feature>
<evidence type="ECO:0000256" key="3">
    <source>
        <dbReference type="ARBA" id="ARBA00022829"/>
    </source>
</evidence>
<dbReference type="Gene3D" id="1.10.10.10">
    <property type="entry name" value="Winged helix-like DNA-binding domain superfamily/Winged helix DNA-binding domain"/>
    <property type="match status" value="2"/>
</dbReference>
<evidence type="ECO:0000313" key="6">
    <source>
        <dbReference type="EMBL" id="XIA19758.1"/>
    </source>
</evidence>
<keyword evidence="2" id="KW-0132">Cell division</keyword>
<evidence type="ECO:0000256" key="5">
    <source>
        <dbReference type="SAM" id="MobiDB-lite"/>
    </source>
</evidence>
<dbReference type="NCBIfam" id="TIGR00281">
    <property type="entry name" value="SMC-Scp complex subunit ScpB"/>
    <property type="match status" value="1"/>
</dbReference>
<evidence type="ECO:0000256" key="4">
    <source>
        <dbReference type="ARBA" id="ARBA00023306"/>
    </source>
</evidence>
<dbReference type="InterPro" id="IPR036390">
    <property type="entry name" value="WH_DNA-bd_sf"/>
</dbReference>
<evidence type="ECO:0000256" key="2">
    <source>
        <dbReference type="ARBA" id="ARBA00022618"/>
    </source>
</evidence>
<accession>A0AB74USP4</accession>
<dbReference type="Pfam" id="PF04079">
    <property type="entry name" value="SMC_ScpB"/>
    <property type="match status" value="1"/>
</dbReference>
<dbReference type="EMBL" id="CP170721">
    <property type="protein sequence ID" value="XIA19758.1"/>
    <property type="molecule type" value="Genomic_DNA"/>
</dbReference>
<dbReference type="InterPro" id="IPR036388">
    <property type="entry name" value="WH-like_DNA-bd_sf"/>
</dbReference>
<proteinExistence type="predicted"/>
<feature type="compositionally biased region" description="Polar residues" evidence="5">
    <location>
        <begin position="264"/>
        <end position="273"/>
    </location>
</feature>